<dbReference type="HOGENOM" id="CLU_1124346_0_0_1"/>
<sequence length="247" mass="26703">MGKPVAPPGPAASCVRDVSGHMLQTRWAAGQTGNQKTILADRCHPDPICGRLKKGSVPMPAQQVPPSTCPYPRPTHHYSMARFPLLSDQGHPGMVIGEPSPLKLRPLAHEPLATRDLAVSATAQPAASSLPGWRRDHLFLWPQPPMGPPWLDMHPQAQRYPPRCRSYCTLVTNPPPIPTCADRLHPIPLPPTTPEMGHGPSAGNAQDSRLRRIQASATRVFTARCKGRGPGPSPSQSAYNPSQEPNT</sequence>
<evidence type="ECO:0000313" key="2">
    <source>
        <dbReference type="EMBL" id="EUC50638.1"/>
    </source>
</evidence>
<protein>
    <submittedName>
        <fullName evidence="2">Uncharacterized protein</fullName>
    </submittedName>
</protein>
<dbReference type="KEGG" id="bor:COCMIDRAFT_21945"/>
<organism evidence="2 3">
    <name type="scientific">Bipolaris oryzae ATCC 44560</name>
    <dbReference type="NCBI Taxonomy" id="930090"/>
    <lineage>
        <taxon>Eukaryota</taxon>
        <taxon>Fungi</taxon>
        <taxon>Dikarya</taxon>
        <taxon>Ascomycota</taxon>
        <taxon>Pezizomycotina</taxon>
        <taxon>Dothideomycetes</taxon>
        <taxon>Pleosporomycetidae</taxon>
        <taxon>Pleosporales</taxon>
        <taxon>Pleosporineae</taxon>
        <taxon>Pleosporaceae</taxon>
        <taxon>Bipolaris</taxon>
    </lineage>
</organism>
<dbReference type="OrthoDB" id="10657399at2759"/>
<feature type="region of interest" description="Disordered" evidence="1">
    <location>
        <begin position="188"/>
        <end position="247"/>
    </location>
</feature>
<dbReference type="AlphaFoldDB" id="W6ZKV9"/>
<gene>
    <name evidence="2" type="ORF">COCMIDRAFT_21945</name>
</gene>
<name>W6ZKV9_COCMI</name>
<accession>W6ZKV9</accession>
<keyword evidence="3" id="KW-1185">Reference proteome</keyword>
<dbReference type="EMBL" id="KI963922">
    <property type="protein sequence ID" value="EUC50638.1"/>
    <property type="molecule type" value="Genomic_DNA"/>
</dbReference>
<dbReference type="Proteomes" id="UP000054032">
    <property type="component" value="Unassembled WGS sequence"/>
</dbReference>
<evidence type="ECO:0000313" key="3">
    <source>
        <dbReference type="Proteomes" id="UP000054032"/>
    </source>
</evidence>
<proteinExistence type="predicted"/>
<dbReference type="RefSeq" id="XP_007682832.1">
    <property type="nucleotide sequence ID" value="XM_007684642.1"/>
</dbReference>
<feature type="compositionally biased region" description="Polar residues" evidence="1">
    <location>
        <begin position="234"/>
        <end position="247"/>
    </location>
</feature>
<evidence type="ECO:0000256" key="1">
    <source>
        <dbReference type="SAM" id="MobiDB-lite"/>
    </source>
</evidence>
<dbReference type="GeneID" id="19120144"/>
<reference evidence="2 3" key="1">
    <citation type="journal article" date="2013" name="PLoS Genet.">
        <title>Comparative genome structure, secondary metabolite, and effector coding capacity across Cochliobolus pathogens.</title>
        <authorList>
            <person name="Condon B.J."/>
            <person name="Leng Y."/>
            <person name="Wu D."/>
            <person name="Bushley K.E."/>
            <person name="Ohm R.A."/>
            <person name="Otillar R."/>
            <person name="Martin J."/>
            <person name="Schackwitz W."/>
            <person name="Grimwood J."/>
            <person name="MohdZainudin N."/>
            <person name="Xue C."/>
            <person name="Wang R."/>
            <person name="Manning V.A."/>
            <person name="Dhillon B."/>
            <person name="Tu Z.J."/>
            <person name="Steffenson B.J."/>
            <person name="Salamov A."/>
            <person name="Sun H."/>
            <person name="Lowry S."/>
            <person name="LaButti K."/>
            <person name="Han J."/>
            <person name="Copeland A."/>
            <person name="Lindquist E."/>
            <person name="Barry K."/>
            <person name="Schmutz J."/>
            <person name="Baker S.E."/>
            <person name="Ciuffetti L.M."/>
            <person name="Grigoriev I.V."/>
            <person name="Zhong S."/>
            <person name="Turgeon B.G."/>
        </authorList>
    </citation>
    <scope>NUCLEOTIDE SEQUENCE [LARGE SCALE GENOMIC DNA]</scope>
    <source>
        <strain evidence="2 3">ATCC 44560</strain>
    </source>
</reference>